<proteinExistence type="inferred from homology"/>
<evidence type="ECO:0000259" key="8">
    <source>
        <dbReference type="PROSITE" id="PS50002"/>
    </source>
</evidence>
<dbReference type="STRING" id="403673.A0A177WJE0"/>
<dbReference type="PANTHER" id="PTHR14167:SF116">
    <property type="entry name" value="CAP, ISOFORM AC"/>
    <property type="match status" value="1"/>
</dbReference>
<dbReference type="GO" id="GO:0005737">
    <property type="term" value="C:cytoplasm"/>
    <property type="evidence" value="ECO:0007669"/>
    <property type="project" value="TreeGrafter"/>
</dbReference>
<dbReference type="InterPro" id="IPR007131">
    <property type="entry name" value="SHD1"/>
</dbReference>
<organism evidence="9 10">
    <name type="scientific">Batrachochytrium dendrobatidis (strain JEL423)</name>
    <dbReference type="NCBI Taxonomy" id="403673"/>
    <lineage>
        <taxon>Eukaryota</taxon>
        <taxon>Fungi</taxon>
        <taxon>Fungi incertae sedis</taxon>
        <taxon>Chytridiomycota</taxon>
        <taxon>Chytridiomycota incertae sedis</taxon>
        <taxon>Chytridiomycetes</taxon>
        <taxon>Rhizophydiales</taxon>
        <taxon>Rhizophydiales incertae sedis</taxon>
        <taxon>Batrachochytrium</taxon>
    </lineage>
</organism>
<dbReference type="GO" id="GO:0030674">
    <property type="term" value="F:protein-macromolecule adaptor activity"/>
    <property type="evidence" value="ECO:0007669"/>
    <property type="project" value="InterPro"/>
</dbReference>
<dbReference type="Gene3D" id="2.30.30.700">
    <property type="entry name" value="SLA1 homology domain 1"/>
    <property type="match status" value="1"/>
</dbReference>
<evidence type="ECO:0000313" key="10">
    <source>
        <dbReference type="Proteomes" id="UP000077115"/>
    </source>
</evidence>
<sequence length="1365" mass="149212">MPDCKIVARCLFDYEARTDEELTIREGDLLFITDDTDQEWWMATEKPVDAFQEAHSGLVPMSYVEEAQPISLATALYDYNPATNEEIALREGQHLRVYEKVDADWWFVKQDNHVGLAPATYIEEQVPTVQSSASATIISPPSQDAASSLLAPEKQKHLLLNALGGLGFSKPKSDPKSVGQIYGPDELVYFPVTELDKKKKKNSKKGFIAFSEKELLIYFVDNPVSLSFALGLIVFIFVAWTIVCQSTIPVLNLYPNYMILQTREIVSKTPVSELTRYKDKKTKLVFEFEDKEAREYEGEKSEISKAVASLEHVLQISKSGAQNSSPPATHVAFAAIQPVPIQIESVMAPPPLAAPSSASRNVMPTMLSKRVVAIYDYDPVEEGELAIRENDILVVVDDSDPDWWLVKHTTHNKEGLVPKTYVEEETENSRAASNESVALYQAREHERQQIQEHERQQIQEHEAREMEIRHRAHELEEQRRMQQIAEEQRRHEQEQLEHQRQMEQLEHQRQMEQQQQQAMAISSRSKIDTPVAPIIPTRPTVQKQPEVPKLPTRPLQANTLAQIPQIPARPTVPTGAVVKSVQVPVAAPTIPDRPKAPASRPVAAGTTSTSTTTAPPKEKPAPNLLRKWTDRTGSFEMDAQYLGIKDGRVQLHKSNGVKIAVPIEKLCQSDLNYLKSLPGNEKLITVNTPAPALAPPKAKTGTSSNNTLSKKETSKEYMHGDFNWLEWLIHAGLASNDAAAIARQFAEQRLDVSMINDISREALRQMLITEGDIIRIRKAANLQGVSSVAQQTITAREKEAQSRNLQMLDSRLAMKMQNTSTPSNALSDQLKSDEVLARELQNMEVRNARGGTVRKSSVGANAGSVNAATIYQAGNLLKAATIVHRQTDNAALSAPTTNFSVPPATQSVSSNASLGLKASGNLLSNNASSNDPWNGATNSIVNSAAQNTLLKVQQQQEEAKQKLANAELAIRKAQESNRQATLLEQQNKAAQMQTAQAEASLLKAQETERQAMILQQQAHMNLLNAQRSAFQNPMTNITMTPRTLAAPLIPTNTQSVGRFIPTGPTTGNAFGNQTNPLQTQFSGAQGTMNPLQPQHSGNFGMANSIQMQHSGSSSLMNPLQTQYSGSSGITNPLQMQHSGGLQTMVTSDGVVKPNWMNTTPQMPFGPPPSGPALASGTDKYSAFKDANTTTQSVFGQTNQQNMMSLNSGTGSGVFGAASAYQTHAGSTPNFNMQQANPVFFPGFQSAQSSSVGTNGMQQGFGVTNSEMGTGLGMNPNLPMGMRSMPTQNRAFGQQDGSLNGMNPGFRSGVGGAMTLNMGVPFGNAGMTNSQMGMPGSLGGMNLTPQQQQLFLQQQQQFAMGNPRLG</sequence>
<accession>A0A177WJE0</accession>
<dbReference type="SUPFAM" id="SSF50044">
    <property type="entry name" value="SH3-domain"/>
    <property type="match status" value="3"/>
</dbReference>
<dbReference type="SMART" id="SM00326">
    <property type="entry name" value="SH3"/>
    <property type="match status" value="3"/>
</dbReference>
<dbReference type="Gene3D" id="2.30.30.40">
    <property type="entry name" value="SH3 Domains"/>
    <property type="match status" value="3"/>
</dbReference>
<dbReference type="EMBL" id="DS022304">
    <property type="protein sequence ID" value="OAJ40203.1"/>
    <property type="molecule type" value="Genomic_DNA"/>
</dbReference>
<dbReference type="PROSITE" id="PS50002">
    <property type="entry name" value="SH3"/>
    <property type="match status" value="2"/>
</dbReference>
<gene>
    <name evidence="9" type="ORF">BDEG_23967</name>
</gene>
<evidence type="ECO:0000313" key="9">
    <source>
        <dbReference type="EMBL" id="OAJ40203.1"/>
    </source>
</evidence>
<evidence type="ECO:0000256" key="2">
    <source>
        <dbReference type="ARBA" id="ARBA00020357"/>
    </source>
</evidence>
<dbReference type="InterPro" id="IPR001452">
    <property type="entry name" value="SH3_domain"/>
</dbReference>
<feature type="domain" description="SH3" evidence="8">
    <location>
        <begin position="68"/>
        <end position="127"/>
    </location>
</feature>
<evidence type="ECO:0000256" key="4">
    <source>
        <dbReference type="PROSITE-ProRule" id="PRU00192"/>
    </source>
</evidence>
<comment type="similarity">
    <text evidence="1">Belongs to the SLA1 family.</text>
</comment>
<dbReference type="Gene3D" id="1.10.150.50">
    <property type="entry name" value="Transcription Factor, Ets-1"/>
    <property type="match status" value="1"/>
</dbReference>
<dbReference type="PRINTS" id="PR00452">
    <property type="entry name" value="SH3DOMAIN"/>
</dbReference>
<dbReference type="PANTHER" id="PTHR14167">
    <property type="entry name" value="SH3 DOMAIN-CONTAINING"/>
    <property type="match status" value="1"/>
</dbReference>
<dbReference type="GO" id="GO:0008092">
    <property type="term" value="F:cytoskeletal protein binding"/>
    <property type="evidence" value="ECO:0007669"/>
    <property type="project" value="InterPro"/>
</dbReference>
<reference evidence="9 10" key="1">
    <citation type="submission" date="2006-10" db="EMBL/GenBank/DDBJ databases">
        <title>The Genome Sequence of Batrachochytrium dendrobatidis JEL423.</title>
        <authorList>
            <consortium name="The Broad Institute Genome Sequencing Platform"/>
            <person name="Birren B."/>
            <person name="Lander E."/>
            <person name="Galagan J."/>
            <person name="Cuomo C."/>
            <person name="Devon K."/>
            <person name="Jaffe D."/>
            <person name="Butler J."/>
            <person name="Alvarez P."/>
            <person name="Gnerre S."/>
            <person name="Grabherr M."/>
            <person name="Kleber M."/>
            <person name="Mauceli E."/>
            <person name="Brockman W."/>
            <person name="Young S."/>
            <person name="LaButti K."/>
            <person name="Sykes S."/>
            <person name="DeCaprio D."/>
            <person name="Crawford M."/>
            <person name="Koehrsen M."/>
            <person name="Engels R."/>
            <person name="Montgomery P."/>
            <person name="Pearson M."/>
            <person name="Howarth C."/>
            <person name="Larson L."/>
            <person name="White J."/>
            <person name="O'Leary S."/>
            <person name="Kodira C."/>
            <person name="Zeng Q."/>
            <person name="Yandava C."/>
            <person name="Alvarado L."/>
            <person name="Longcore J."/>
            <person name="James T."/>
        </authorList>
    </citation>
    <scope>NUCLEOTIDE SEQUENCE [LARGE SCALE GENOMIC DNA]</scope>
    <source>
        <strain evidence="9 10">JEL423</strain>
    </source>
</reference>
<dbReference type="InterPro" id="IPR050384">
    <property type="entry name" value="Endophilin_SH3RF"/>
</dbReference>
<dbReference type="VEuPathDB" id="FungiDB:BDEG_23967"/>
<feature type="coiled-coil region" evidence="5">
    <location>
        <begin position="942"/>
        <end position="993"/>
    </location>
</feature>
<dbReference type="InterPro" id="IPR036028">
    <property type="entry name" value="SH3-like_dom_sf"/>
</dbReference>
<keyword evidence="7" id="KW-0812">Transmembrane</keyword>
<dbReference type="Pfam" id="PF03983">
    <property type="entry name" value="SHD1"/>
    <property type="match status" value="1"/>
</dbReference>
<feature type="region of interest" description="Disordered" evidence="6">
    <location>
        <begin position="589"/>
        <end position="624"/>
    </location>
</feature>
<keyword evidence="3 4" id="KW-0728">SH3 domain</keyword>
<evidence type="ECO:0000256" key="6">
    <source>
        <dbReference type="SAM" id="MobiDB-lite"/>
    </source>
</evidence>
<reference evidence="9 10" key="2">
    <citation type="submission" date="2016-05" db="EMBL/GenBank/DDBJ databases">
        <title>Lineage-specific infection strategies underlie the spectrum of fungal disease in amphibians.</title>
        <authorList>
            <person name="Cuomo C.A."/>
            <person name="Farrer R.A."/>
            <person name="James T."/>
            <person name="Longcore J."/>
            <person name="Birren B."/>
        </authorList>
    </citation>
    <scope>NUCLEOTIDE SEQUENCE [LARGE SCALE GENOMIC DNA]</scope>
    <source>
        <strain evidence="9 10">JEL423</strain>
    </source>
</reference>
<keyword evidence="7" id="KW-0472">Membrane</keyword>
<feature type="transmembrane region" description="Helical" evidence="7">
    <location>
        <begin position="215"/>
        <end position="243"/>
    </location>
</feature>
<dbReference type="Pfam" id="PF00018">
    <property type="entry name" value="SH3_1"/>
    <property type="match status" value="3"/>
</dbReference>
<dbReference type="CDD" id="cd00174">
    <property type="entry name" value="SH3"/>
    <property type="match status" value="1"/>
</dbReference>
<protein>
    <recommendedName>
        <fullName evidence="2">Actin cytoskeleton-regulatory complex protein SLA1</fullName>
    </recommendedName>
</protein>
<dbReference type="GO" id="GO:0043130">
    <property type="term" value="F:ubiquitin binding"/>
    <property type="evidence" value="ECO:0007669"/>
    <property type="project" value="InterPro"/>
</dbReference>
<feature type="region of interest" description="Disordered" evidence="6">
    <location>
        <begin position="477"/>
        <end position="496"/>
    </location>
</feature>
<evidence type="ECO:0000256" key="5">
    <source>
        <dbReference type="SAM" id="Coils"/>
    </source>
</evidence>
<dbReference type="GO" id="GO:0042802">
    <property type="term" value="F:identical protein binding"/>
    <property type="evidence" value="ECO:0007669"/>
    <property type="project" value="InterPro"/>
</dbReference>
<dbReference type="Proteomes" id="UP000077115">
    <property type="component" value="Unassembled WGS sequence"/>
</dbReference>
<keyword evidence="5" id="KW-0175">Coiled coil</keyword>
<evidence type="ECO:0000256" key="3">
    <source>
        <dbReference type="ARBA" id="ARBA00022443"/>
    </source>
</evidence>
<dbReference type="OrthoDB" id="5971719at2759"/>
<name>A0A177WJE0_BATDL</name>
<dbReference type="InterPro" id="IPR013761">
    <property type="entry name" value="SAM/pointed_sf"/>
</dbReference>
<keyword evidence="7" id="KW-1133">Transmembrane helix</keyword>
<evidence type="ECO:0000256" key="7">
    <source>
        <dbReference type="SAM" id="Phobius"/>
    </source>
</evidence>
<feature type="domain" description="SH3" evidence="8">
    <location>
        <begin position="366"/>
        <end position="427"/>
    </location>
</feature>
<evidence type="ECO:0000256" key="1">
    <source>
        <dbReference type="ARBA" id="ARBA00007948"/>
    </source>
</evidence>